<reference evidence="2 3" key="1">
    <citation type="submission" date="2017-06" db="EMBL/GenBank/DDBJ databases">
        <authorList>
            <person name="Kim H.J."/>
            <person name="Triplett B.A."/>
        </authorList>
    </citation>
    <scope>NUCLEOTIDE SEQUENCE [LARGE SCALE GENOMIC DNA]</scope>
    <source>
        <strain evidence="2 3">DSM 25597</strain>
    </source>
</reference>
<sequence length="40" mass="4565">MAKRPDNGRASEEDPEVKKIIEDIEKSESEKDSTDTKNED</sequence>
<dbReference type="Proteomes" id="UP000198379">
    <property type="component" value="Unassembled WGS sequence"/>
</dbReference>
<dbReference type="RefSeq" id="WP_262486182.1">
    <property type="nucleotide sequence ID" value="NZ_BMEP01000007.1"/>
</dbReference>
<accession>A0A239AE41</accession>
<evidence type="ECO:0000313" key="2">
    <source>
        <dbReference type="EMBL" id="SNR93298.1"/>
    </source>
</evidence>
<protein>
    <submittedName>
        <fullName evidence="2">Uncharacterized protein</fullName>
    </submittedName>
</protein>
<name>A0A239AE41_9FLAO</name>
<keyword evidence="3" id="KW-1185">Reference proteome</keyword>
<dbReference type="AlphaFoldDB" id="A0A239AE41"/>
<dbReference type="EMBL" id="FZNY01000004">
    <property type="protein sequence ID" value="SNR93298.1"/>
    <property type="molecule type" value="Genomic_DNA"/>
</dbReference>
<organism evidence="2 3">
    <name type="scientific">Dokdonia pacifica</name>
    <dbReference type="NCBI Taxonomy" id="1627892"/>
    <lineage>
        <taxon>Bacteria</taxon>
        <taxon>Pseudomonadati</taxon>
        <taxon>Bacteroidota</taxon>
        <taxon>Flavobacteriia</taxon>
        <taxon>Flavobacteriales</taxon>
        <taxon>Flavobacteriaceae</taxon>
        <taxon>Dokdonia</taxon>
    </lineage>
</organism>
<proteinExistence type="predicted"/>
<evidence type="ECO:0000256" key="1">
    <source>
        <dbReference type="SAM" id="MobiDB-lite"/>
    </source>
</evidence>
<evidence type="ECO:0000313" key="3">
    <source>
        <dbReference type="Proteomes" id="UP000198379"/>
    </source>
</evidence>
<feature type="region of interest" description="Disordered" evidence="1">
    <location>
        <begin position="1"/>
        <end position="40"/>
    </location>
</feature>
<gene>
    <name evidence="2" type="ORF">SAMN06265376_104326</name>
</gene>